<gene>
    <name evidence="2" type="ORF">MM415A01952_0011</name>
</gene>
<dbReference type="AlphaFoldDB" id="A0A6M3JX98"/>
<accession>A0A6M3JX98</accession>
<dbReference type="InterPro" id="IPR036291">
    <property type="entry name" value="NAD(P)-bd_dom_sf"/>
</dbReference>
<dbReference type="Pfam" id="PF01408">
    <property type="entry name" value="GFO_IDH_MocA"/>
    <property type="match status" value="1"/>
</dbReference>
<dbReference type="Gene3D" id="3.30.360.10">
    <property type="entry name" value="Dihydrodipicolinate Reductase, domain 2"/>
    <property type="match status" value="1"/>
</dbReference>
<protein>
    <submittedName>
        <fullName evidence="2">Putative oxidoreductase family protein</fullName>
    </submittedName>
</protein>
<dbReference type="InterPro" id="IPR000683">
    <property type="entry name" value="Gfo/Idh/MocA-like_OxRdtase_N"/>
</dbReference>
<reference evidence="2" key="1">
    <citation type="submission" date="2020-03" db="EMBL/GenBank/DDBJ databases">
        <title>The deep terrestrial virosphere.</title>
        <authorList>
            <person name="Holmfeldt K."/>
            <person name="Nilsson E."/>
            <person name="Simone D."/>
            <person name="Lopez-Fernandez M."/>
            <person name="Wu X."/>
            <person name="de Brujin I."/>
            <person name="Lundin D."/>
            <person name="Andersson A."/>
            <person name="Bertilsson S."/>
            <person name="Dopson M."/>
        </authorList>
    </citation>
    <scope>NUCLEOTIDE SEQUENCE</scope>
    <source>
        <strain evidence="2">MM415A01952</strain>
    </source>
</reference>
<dbReference type="GO" id="GO:0000166">
    <property type="term" value="F:nucleotide binding"/>
    <property type="evidence" value="ECO:0007669"/>
    <property type="project" value="InterPro"/>
</dbReference>
<sequence>MRIAIIGYGRMATEYQKVIEFLGHEVCCFMKKNKLVHLNPITPVVYDCKTLLKYNPDAVIVAVSQENTVEVLYQLLLIKFIPCLVEKPVLFESKDINRLWNNDNIKIGYNRRFYKGVLELNAKLKNHEFNLKSVYVNLPEPIEEYRKSGIKLLGEYPLHYSASHVIDLLFYLLGHIKVEMMYRNKNCYTGLLMADEIEVPILFKSVFNAPEHTEMTFNFEDEVWTFCPIEELRIYDKLVKNNNSYYQNIKKEIIEDRTFKPGLVDQVKQFLYFNTKDNLATLEDAVKVSDLCNQITGRIK</sequence>
<name>A0A6M3JX98_9ZZZZ</name>
<organism evidence="2">
    <name type="scientific">viral metagenome</name>
    <dbReference type="NCBI Taxonomy" id="1070528"/>
    <lineage>
        <taxon>unclassified sequences</taxon>
        <taxon>metagenomes</taxon>
        <taxon>organismal metagenomes</taxon>
    </lineage>
</organism>
<proteinExistence type="predicted"/>
<evidence type="ECO:0000259" key="1">
    <source>
        <dbReference type="Pfam" id="PF01408"/>
    </source>
</evidence>
<evidence type="ECO:0000313" key="2">
    <source>
        <dbReference type="EMBL" id="QJA74670.1"/>
    </source>
</evidence>
<feature type="domain" description="Gfo/Idh/MocA-like oxidoreductase N-terminal" evidence="1">
    <location>
        <begin position="1"/>
        <end position="100"/>
    </location>
</feature>
<dbReference type="SUPFAM" id="SSF51735">
    <property type="entry name" value="NAD(P)-binding Rossmann-fold domains"/>
    <property type="match status" value="1"/>
</dbReference>
<dbReference type="EMBL" id="MT142113">
    <property type="protein sequence ID" value="QJA74670.1"/>
    <property type="molecule type" value="Genomic_DNA"/>
</dbReference>
<dbReference type="Gene3D" id="3.40.50.720">
    <property type="entry name" value="NAD(P)-binding Rossmann-like Domain"/>
    <property type="match status" value="1"/>
</dbReference>